<feature type="compositionally biased region" description="Gly residues" evidence="1">
    <location>
        <begin position="68"/>
        <end position="84"/>
    </location>
</feature>
<feature type="compositionally biased region" description="Low complexity" evidence="1">
    <location>
        <begin position="17"/>
        <end position="27"/>
    </location>
</feature>
<keyword evidence="2" id="KW-0732">Signal</keyword>
<organism evidence="3 4">
    <name type="scientific">Sorangium cellulosum</name>
    <name type="common">Polyangium cellulosum</name>
    <dbReference type="NCBI Taxonomy" id="56"/>
    <lineage>
        <taxon>Bacteria</taxon>
        <taxon>Pseudomonadati</taxon>
        <taxon>Myxococcota</taxon>
        <taxon>Polyangia</taxon>
        <taxon>Polyangiales</taxon>
        <taxon>Polyangiaceae</taxon>
        <taxon>Sorangium</taxon>
    </lineage>
</organism>
<dbReference type="Pfam" id="PF00657">
    <property type="entry name" value="Lipase_GDSL"/>
    <property type="match status" value="1"/>
</dbReference>
<reference evidence="3 4" key="1">
    <citation type="submission" date="2015-09" db="EMBL/GenBank/DDBJ databases">
        <title>Sorangium comparison.</title>
        <authorList>
            <person name="Zaburannyi N."/>
            <person name="Bunk B."/>
            <person name="Overmann J."/>
            <person name="Mueller R."/>
        </authorList>
    </citation>
    <scope>NUCLEOTIDE SEQUENCE [LARGE SCALE GENOMIC DNA]</scope>
    <source>
        <strain evidence="3 4">So ce26</strain>
    </source>
</reference>
<feature type="chain" id="PRO_5014998661" evidence="2">
    <location>
        <begin position="18"/>
        <end position="459"/>
    </location>
</feature>
<evidence type="ECO:0000256" key="1">
    <source>
        <dbReference type="SAM" id="MobiDB-lite"/>
    </source>
</evidence>
<sequence>MRKILWALFLLSAAACGDDSTGNDATTGGSGTTTGTGTAATGTGGSEASGGGGSGAGAGGATASSGSGSEGGGGSGDGGGGGTPGEARWVGTWGTGPQLTEPHNNPPEPGLSNNTLRQVIYTSIGGARVRLRLSNEFGNGPVTMNAVHIAKAATAGAIDAGTDKALTFSGAASVTIPQGEAVFSDPIDYALEPLTKTSLTIHFGDVPTEITGHPGSRTTSYLQTGDAVSAATFASPVTTDHWYYITGLDVVDPDASALVVLGDSITDGRGSITNENTRWPDYLSRRLRANEETADVAVLNMGIGGNNVLTGGLGPTAIQRFQRDVLDQRGARFLIIYEGVNDIGGSSDAGVASRLIEAFSDFIDDAHAADMLVYGVPILPFGGNTNYDSPAHQQAREEVNEWIRTSNKFDAVIDLDAAVRDPNDPTKLLSTYDTGDHLHLNPEGYEKMADSIDLELFSQ</sequence>
<accession>A0A2L0EYF2</accession>
<keyword evidence="3" id="KW-0378">Hydrolase</keyword>
<feature type="compositionally biased region" description="Gly residues" evidence="1">
    <location>
        <begin position="42"/>
        <end position="60"/>
    </location>
</feature>
<dbReference type="InterPro" id="IPR036514">
    <property type="entry name" value="SGNH_hydro_sf"/>
</dbReference>
<evidence type="ECO:0000256" key="2">
    <source>
        <dbReference type="SAM" id="SignalP"/>
    </source>
</evidence>
<protein>
    <submittedName>
        <fullName evidence="3">SGNH hydrolase</fullName>
    </submittedName>
</protein>
<feature type="region of interest" description="Disordered" evidence="1">
    <location>
        <begin position="16"/>
        <end position="112"/>
    </location>
</feature>
<evidence type="ECO:0000313" key="3">
    <source>
        <dbReference type="EMBL" id="AUX44344.1"/>
    </source>
</evidence>
<dbReference type="PANTHER" id="PTHR43784:SF2">
    <property type="entry name" value="GDSL-LIKE LIPASE_ACYLHYDROLASE, PUTATIVE (AFU_ORTHOLOGUE AFUA_2G00820)-RELATED"/>
    <property type="match status" value="1"/>
</dbReference>
<dbReference type="PANTHER" id="PTHR43784">
    <property type="entry name" value="GDSL-LIKE LIPASE/ACYLHYDROLASE, PUTATIVE (AFU_ORTHOLOGUE AFUA_2G00820)-RELATED"/>
    <property type="match status" value="1"/>
</dbReference>
<name>A0A2L0EYF2_SORCE</name>
<evidence type="ECO:0000313" key="4">
    <source>
        <dbReference type="Proteomes" id="UP000238348"/>
    </source>
</evidence>
<dbReference type="GO" id="GO:0016788">
    <property type="term" value="F:hydrolase activity, acting on ester bonds"/>
    <property type="evidence" value="ECO:0007669"/>
    <property type="project" value="InterPro"/>
</dbReference>
<dbReference type="RefSeq" id="WP_104982883.1">
    <property type="nucleotide sequence ID" value="NZ_CP012673.1"/>
</dbReference>
<dbReference type="OrthoDB" id="1828825at2"/>
<proteinExistence type="predicted"/>
<feature type="signal peptide" evidence="2">
    <location>
        <begin position="1"/>
        <end position="17"/>
    </location>
</feature>
<dbReference type="PROSITE" id="PS51257">
    <property type="entry name" value="PROKAR_LIPOPROTEIN"/>
    <property type="match status" value="1"/>
</dbReference>
<dbReference type="Gene3D" id="3.40.50.1110">
    <property type="entry name" value="SGNH hydrolase"/>
    <property type="match status" value="1"/>
</dbReference>
<dbReference type="InterPro" id="IPR001087">
    <property type="entry name" value="GDSL"/>
</dbReference>
<dbReference type="CDD" id="cd01830">
    <property type="entry name" value="XynE_like"/>
    <property type="match status" value="1"/>
</dbReference>
<dbReference type="SUPFAM" id="SSF52266">
    <property type="entry name" value="SGNH hydrolase"/>
    <property type="match status" value="1"/>
</dbReference>
<dbReference type="EMBL" id="CP012673">
    <property type="protein sequence ID" value="AUX44344.1"/>
    <property type="molecule type" value="Genomic_DNA"/>
</dbReference>
<dbReference type="InterPro" id="IPR053140">
    <property type="entry name" value="GDSL_Rv0518-like"/>
</dbReference>
<gene>
    <name evidence="3" type="ORF">SOCE26_058080</name>
</gene>
<dbReference type="AlphaFoldDB" id="A0A2L0EYF2"/>
<dbReference type="Proteomes" id="UP000238348">
    <property type="component" value="Chromosome"/>
</dbReference>